<dbReference type="SFLD" id="SFLDG01386">
    <property type="entry name" value="main_SPASM_domain-containing"/>
    <property type="match status" value="1"/>
</dbReference>
<reference evidence="14" key="1">
    <citation type="submission" date="2020-05" db="EMBL/GenBank/DDBJ databases">
        <authorList>
            <person name="Chiriac C."/>
            <person name="Salcher M."/>
            <person name="Ghai R."/>
            <person name="Kavagutti S V."/>
        </authorList>
    </citation>
    <scope>NUCLEOTIDE SEQUENCE</scope>
</reference>
<proteinExistence type="inferred from homology"/>
<protein>
    <recommendedName>
        <fullName evidence="2">GTP 3',8-cyclase</fullName>
        <ecNumber evidence="2">4.1.99.22</ecNumber>
    </recommendedName>
</protein>
<accession>A0A6J7HCP7</accession>
<dbReference type="InterPro" id="IPR007197">
    <property type="entry name" value="rSAM"/>
</dbReference>
<dbReference type="PROSITE" id="PS51918">
    <property type="entry name" value="RADICAL_SAM"/>
    <property type="match status" value="1"/>
</dbReference>
<evidence type="ECO:0000256" key="1">
    <source>
        <dbReference type="ARBA" id="ARBA00001966"/>
    </source>
</evidence>
<evidence type="ECO:0000256" key="2">
    <source>
        <dbReference type="ARBA" id="ARBA00012167"/>
    </source>
</evidence>
<dbReference type="UniPathway" id="UPA00344"/>
<dbReference type="GO" id="GO:0051539">
    <property type="term" value="F:4 iron, 4 sulfur cluster binding"/>
    <property type="evidence" value="ECO:0007669"/>
    <property type="project" value="UniProtKB-KW"/>
</dbReference>
<evidence type="ECO:0000256" key="10">
    <source>
        <dbReference type="ARBA" id="ARBA00023150"/>
    </source>
</evidence>
<dbReference type="InterPro" id="IPR013785">
    <property type="entry name" value="Aldolase_TIM"/>
</dbReference>
<evidence type="ECO:0000256" key="9">
    <source>
        <dbReference type="ARBA" id="ARBA00023134"/>
    </source>
</evidence>
<evidence type="ECO:0000256" key="6">
    <source>
        <dbReference type="ARBA" id="ARBA00022741"/>
    </source>
</evidence>
<keyword evidence="3" id="KW-0004">4Fe-4S</keyword>
<dbReference type="GO" id="GO:0061798">
    <property type="term" value="F:GTP 3',8'-cyclase activity"/>
    <property type="evidence" value="ECO:0007669"/>
    <property type="project" value="UniProtKB-EC"/>
</dbReference>
<dbReference type="CDD" id="cd21117">
    <property type="entry name" value="Twitch_MoaA"/>
    <property type="match status" value="1"/>
</dbReference>
<keyword evidence="10" id="KW-0501">Molybdenum cofactor biosynthesis</keyword>
<dbReference type="GO" id="GO:0005525">
    <property type="term" value="F:GTP binding"/>
    <property type="evidence" value="ECO:0007669"/>
    <property type="project" value="UniProtKB-KW"/>
</dbReference>
<dbReference type="NCBIfam" id="TIGR02666">
    <property type="entry name" value="moaA"/>
    <property type="match status" value="1"/>
</dbReference>
<organism evidence="14">
    <name type="scientific">freshwater metagenome</name>
    <dbReference type="NCBI Taxonomy" id="449393"/>
    <lineage>
        <taxon>unclassified sequences</taxon>
        <taxon>metagenomes</taxon>
        <taxon>ecological metagenomes</taxon>
    </lineage>
</organism>
<dbReference type="AlphaFoldDB" id="A0A6J7HCP7"/>
<dbReference type="InterPro" id="IPR058240">
    <property type="entry name" value="rSAM_sf"/>
</dbReference>
<dbReference type="InterPro" id="IPR050105">
    <property type="entry name" value="MoCo_biosynth_MoaA/MoaC"/>
</dbReference>
<dbReference type="GO" id="GO:0006777">
    <property type="term" value="P:Mo-molybdopterin cofactor biosynthetic process"/>
    <property type="evidence" value="ECO:0007669"/>
    <property type="project" value="UniProtKB-KW"/>
</dbReference>
<dbReference type="CDD" id="cd01335">
    <property type="entry name" value="Radical_SAM"/>
    <property type="match status" value="1"/>
</dbReference>
<dbReference type="InterPro" id="IPR006638">
    <property type="entry name" value="Elp3/MiaA/NifB-like_rSAM"/>
</dbReference>
<dbReference type="InterPro" id="IPR040064">
    <property type="entry name" value="MoaA-like"/>
</dbReference>
<evidence type="ECO:0000259" key="13">
    <source>
        <dbReference type="PROSITE" id="PS51918"/>
    </source>
</evidence>
<dbReference type="SFLD" id="SFLDG01383">
    <property type="entry name" value="cyclic_pyranopterin_phosphate"/>
    <property type="match status" value="1"/>
</dbReference>
<dbReference type="SUPFAM" id="SSF102114">
    <property type="entry name" value="Radical SAM enzymes"/>
    <property type="match status" value="1"/>
</dbReference>
<evidence type="ECO:0000256" key="4">
    <source>
        <dbReference type="ARBA" id="ARBA00022691"/>
    </source>
</evidence>
<dbReference type="GO" id="GO:0046872">
    <property type="term" value="F:metal ion binding"/>
    <property type="evidence" value="ECO:0007669"/>
    <property type="project" value="UniProtKB-KW"/>
</dbReference>
<dbReference type="Pfam" id="PF04055">
    <property type="entry name" value="Radical_SAM"/>
    <property type="match status" value="1"/>
</dbReference>
<dbReference type="InterPro" id="IPR013483">
    <property type="entry name" value="MoaA"/>
</dbReference>
<keyword evidence="8" id="KW-0411">Iron-sulfur</keyword>
<comment type="cofactor">
    <cofactor evidence="1">
        <name>[4Fe-4S] cluster</name>
        <dbReference type="ChEBI" id="CHEBI:49883"/>
    </cofactor>
</comment>
<evidence type="ECO:0000256" key="11">
    <source>
        <dbReference type="ARBA" id="ARBA00023239"/>
    </source>
</evidence>
<dbReference type="PROSITE" id="PS01305">
    <property type="entry name" value="MOAA_NIFB_PQQE"/>
    <property type="match status" value="1"/>
</dbReference>
<keyword evidence="6" id="KW-0547">Nucleotide-binding</keyword>
<dbReference type="GO" id="GO:0061799">
    <property type="term" value="F:cyclic pyranopterin monophosphate synthase activity"/>
    <property type="evidence" value="ECO:0007669"/>
    <property type="project" value="TreeGrafter"/>
</dbReference>
<dbReference type="EMBL" id="CAFBMX010000002">
    <property type="protein sequence ID" value="CAB4918787.1"/>
    <property type="molecule type" value="Genomic_DNA"/>
</dbReference>
<comment type="catalytic activity">
    <reaction evidence="12">
        <text>GTP + AH2 + S-adenosyl-L-methionine = (8S)-3',8-cyclo-7,8-dihydroguanosine 5'-triphosphate + 5'-deoxyadenosine + L-methionine + A + H(+)</text>
        <dbReference type="Rhea" id="RHEA:49576"/>
        <dbReference type="ChEBI" id="CHEBI:13193"/>
        <dbReference type="ChEBI" id="CHEBI:15378"/>
        <dbReference type="ChEBI" id="CHEBI:17319"/>
        <dbReference type="ChEBI" id="CHEBI:17499"/>
        <dbReference type="ChEBI" id="CHEBI:37565"/>
        <dbReference type="ChEBI" id="CHEBI:57844"/>
        <dbReference type="ChEBI" id="CHEBI:59789"/>
        <dbReference type="ChEBI" id="CHEBI:131766"/>
        <dbReference type="EC" id="4.1.99.22"/>
    </reaction>
</comment>
<keyword evidence="5" id="KW-0479">Metal-binding</keyword>
<dbReference type="PANTHER" id="PTHR22960">
    <property type="entry name" value="MOLYBDOPTERIN COFACTOR SYNTHESIS PROTEIN A"/>
    <property type="match status" value="1"/>
</dbReference>
<dbReference type="InterPro" id="IPR010505">
    <property type="entry name" value="MoaA_twitch"/>
</dbReference>
<dbReference type="SFLD" id="SFLDG01067">
    <property type="entry name" value="SPASM/twitch_domain_containing"/>
    <property type="match status" value="1"/>
</dbReference>
<evidence type="ECO:0000256" key="7">
    <source>
        <dbReference type="ARBA" id="ARBA00023004"/>
    </source>
</evidence>
<dbReference type="EC" id="4.1.99.22" evidence="2"/>
<dbReference type="Gene3D" id="3.20.20.70">
    <property type="entry name" value="Aldolase class I"/>
    <property type="match status" value="1"/>
</dbReference>
<evidence type="ECO:0000256" key="3">
    <source>
        <dbReference type="ARBA" id="ARBA00022485"/>
    </source>
</evidence>
<dbReference type="SFLD" id="SFLDS00029">
    <property type="entry name" value="Radical_SAM"/>
    <property type="match status" value="1"/>
</dbReference>
<evidence type="ECO:0000256" key="8">
    <source>
        <dbReference type="ARBA" id="ARBA00023014"/>
    </source>
</evidence>
<dbReference type="Pfam" id="PF06463">
    <property type="entry name" value="Mob_synth_C"/>
    <property type="match status" value="1"/>
</dbReference>
<dbReference type="SMART" id="SM00729">
    <property type="entry name" value="Elp3"/>
    <property type="match status" value="1"/>
</dbReference>
<dbReference type="HAMAP" id="MF_01225_B">
    <property type="entry name" value="MoaA_B"/>
    <property type="match status" value="1"/>
</dbReference>
<gene>
    <name evidence="14" type="ORF">UFOPK3674_00403</name>
</gene>
<dbReference type="InterPro" id="IPR000385">
    <property type="entry name" value="MoaA_NifB_PqqE_Fe-S-bd_CS"/>
</dbReference>
<dbReference type="PANTHER" id="PTHR22960:SF0">
    <property type="entry name" value="MOLYBDENUM COFACTOR BIOSYNTHESIS PROTEIN 1"/>
    <property type="match status" value="1"/>
</dbReference>
<keyword evidence="4" id="KW-0949">S-adenosyl-L-methionine</keyword>
<sequence>MTRAPLIDGHGRAIGDVRISVTDRCNFRCQYCMPAEGLPWLERSEVLTFEEITRLVTLLGQMGVHDVRLTGGEPLVRRAFPRLAGMLAALPDVKDLAVTTNGFLLERDAAALVAAGVQRFNVSIDSLQQDRFYAMTRRDALPQVLRGLEALSAFPQAHPIKVNAVAIRGFTEEEILPFARFAREYPYEVRFIEFMPLDADRTWTRESVLTGEEIRAAIHEHFPLEEAPRAPSATARVFHFADGRGQIGFINPVSEPFCGDCNRIRITAEGSLRTCLFSLNETDLRGPLRAGASDDELERLIRDAVWRKELKHHAGQPGFIQPPRTMSAIGG</sequence>
<feature type="domain" description="Radical SAM core" evidence="13">
    <location>
        <begin position="9"/>
        <end position="225"/>
    </location>
</feature>
<name>A0A6J7HCP7_9ZZZZ</name>
<keyword evidence="11" id="KW-0456">Lyase</keyword>
<evidence type="ECO:0000256" key="12">
    <source>
        <dbReference type="ARBA" id="ARBA00048697"/>
    </source>
</evidence>
<keyword evidence="9" id="KW-0342">GTP-binding</keyword>
<evidence type="ECO:0000313" key="14">
    <source>
        <dbReference type="EMBL" id="CAB4918787.1"/>
    </source>
</evidence>
<keyword evidence="7" id="KW-0408">Iron</keyword>
<evidence type="ECO:0000256" key="5">
    <source>
        <dbReference type="ARBA" id="ARBA00022723"/>
    </source>
</evidence>